<dbReference type="AlphaFoldDB" id="A0A5S9F177"/>
<dbReference type="InterPro" id="IPR002035">
    <property type="entry name" value="VWF_A"/>
</dbReference>
<evidence type="ECO:0000259" key="2">
    <source>
        <dbReference type="PROSITE" id="PS50234"/>
    </source>
</evidence>
<dbReference type="Proteomes" id="UP000326354">
    <property type="component" value="Chromosome"/>
</dbReference>
<dbReference type="InterPro" id="IPR036465">
    <property type="entry name" value="vWFA_dom_sf"/>
</dbReference>
<dbReference type="SUPFAM" id="SSF53300">
    <property type="entry name" value="vWA-like"/>
    <property type="match status" value="1"/>
</dbReference>
<evidence type="ECO:0000313" key="4">
    <source>
        <dbReference type="Proteomes" id="UP000326354"/>
    </source>
</evidence>
<sequence length="777" mass="86730">MARDMFIFLTLILCIVGCQNNTEMKTQLNSSSIGSADDSGEGEMVTDGMALDMSSDLEVGVSPEEPANEGKSEKEEIDSESPDKDNNKNDDVAERETTLYLSADDSNSQASPIVVRKYIEEGRYVNPNAIRTYEFLNYYSFVYPPAPQGSVAIYPEMKKDENNEYTLQVAVRAENRERQSMIPVNFTFLIDVSGSMAGKSMELVKEFMKKIPMVLQKGDRFSAVVCNRSSQVIVDNVQVGKEHIPTMIDKIIQSLKPDDITDLNEGIRVAYELAQKNYIDEFLNRVVLLSDGAANAGELSIDIIKKHSADSERKGIYLVGIGFGEGFNDGLMNAFTDAGKGAYFFIDNTADIGKALEENFVSNFDLAVKDVRLKMVMPAGWKMVKFHGEQVSTVASEVVPQHLSPNDQMIYHQIIATNKNDDVALEQEFVFEAEFIDPLSNDKKNVTIRTSVRDMLQQKYQQIQKGNAIVAFAEMFKEFVIADENTEDNLKAIAAVEEQVKTMSADAEMTEVATWIAMYKKILEGGEQLQSLDKDSTAIVHALGLQDAHVVAAEKNGADPRKAIEVRSQLGNSTQLRPREGYKFLVIASGPIDNTNKKGGGKISTNQYSDPHPKYMGKRQSVNESKVRIHDLHQVTITLKAPRGAKSFSFDFNFFSAEYPEYVKQNYNDTFYANIEAQSTNNGAPTNIAFDSNNSSIEVDNNYFQNPFHPISNRGTGFDRSGSTSWLRTSWPIEGGETFKLTFSVHDEGDEIYDSLVVIDNFQWHEYESVGTTDPLN</sequence>
<keyword evidence="4" id="KW-1185">Reference proteome</keyword>
<dbReference type="PROSITE" id="PS50234">
    <property type="entry name" value="VWFA"/>
    <property type="match status" value="1"/>
</dbReference>
<protein>
    <recommendedName>
        <fullName evidence="2">VWFA domain-containing protein</fullName>
    </recommendedName>
</protein>
<reference evidence="3 4" key="1">
    <citation type="submission" date="2019-08" db="EMBL/GenBank/DDBJ databases">
        <title>Complete genome sequence of Candidatus Uab amorphum.</title>
        <authorList>
            <person name="Shiratori T."/>
            <person name="Suzuki S."/>
            <person name="Kakizawa Y."/>
            <person name="Ishida K."/>
        </authorList>
    </citation>
    <scope>NUCLEOTIDE SEQUENCE [LARGE SCALE GENOMIC DNA]</scope>
    <source>
        <strain evidence="3 4">SRT547</strain>
    </source>
</reference>
<evidence type="ECO:0000313" key="3">
    <source>
        <dbReference type="EMBL" id="BBM81813.1"/>
    </source>
</evidence>
<feature type="compositionally biased region" description="Basic and acidic residues" evidence="1">
    <location>
        <begin position="81"/>
        <end position="91"/>
    </location>
</feature>
<dbReference type="PANTHER" id="PTHR45737:SF6">
    <property type="entry name" value="VON WILLEBRAND FACTOR A DOMAIN-CONTAINING PROTEIN 5A"/>
    <property type="match status" value="1"/>
</dbReference>
<name>A0A5S9F177_UABAM</name>
<feature type="region of interest" description="Disordered" evidence="1">
    <location>
        <begin position="596"/>
        <end position="617"/>
    </location>
</feature>
<organism evidence="3 4">
    <name type="scientific">Uabimicrobium amorphum</name>
    <dbReference type="NCBI Taxonomy" id="2596890"/>
    <lineage>
        <taxon>Bacteria</taxon>
        <taxon>Pseudomonadati</taxon>
        <taxon>Planctomycetota</taxon>
        <taxon>Candidatus Uabimicrobiia</taxon>
        <taxon>Candidatus Uabimicrobiales</taxon>
        <taxon>Candidatus Uabimicrobiaceae</taxon>
        <taxon>Candidatus Uabimicrobium</taxon>
    </lineage>
</organism>
<dbReference type="SMART" id="SM00327">
    <property type="entry name" value="VWA"/>
    <property type="match status" value="1"/>
</dbReference>
<gene>
    <name evidence="3" type="ORF">UABAM_00152</name>
</gene>
<accession>A0A5S9F177</accession>
<dbReference type="EMBL" id="AP019860">
    <property type="protein sequence ID" value="BBM81813.1"/>
    <property type="molecule type" value="Genomic_DNA"/>
</dbReference>
<dbReference type="RefSeq" id="WP_173013054.1">
    <property type="nucleotide sequence ID" value="NZ_AP019860.1"/>
</dbReference>
<proteinExistence type="predicted"/>
<dbReference type="KEGG" id="uam:UABAM_00152"/>
<feature type="domain" description="VWFA" evidence="2">
    <location>
        <begin position="185"/>
        <end position="364"/>
    </location>
</feature>
<dbReference type="NCBIfam" id="NF038133">
    <property type="entry name" value="choice_anch_L"/>
    <property type="match status" value="1"/>
</dbReference>
<dbReference type="PANTHER" id="PTHR45737">
    <property type="entry name" value="VON WILLEBRAND FACTOR A DOMAIN-CONTAINING PROTEIN 5A"/>
    <property type="match status" value="1"/>
</dbReference>
<dbReference type="Pfam" id="PF00092">
    <property type="entry name" value="VWA"/>
    <property type="match status" value="1"/>
</dbReference>
<dbReference type="InterPro" id="IPR049804">
    <property type="entry name" value="Choice_anch_L"/>
</dbReference>
<feature type="region of interest" description="Disordered" evidence="1">
    <location>
        <begin position="60"/>
        <end position="91"/>
    </location>
</feature>
<dbReference type="Gene3D" id="3.40.50.410">
    <property type="entry name" value="von Willebrand factor, type A domain"/>
    <property type="match status" value="1"/>
</dbReference>
<evidence type="ECO:0000256" key="1">
    <source>
        <dbReference type="SAM" id="MobiDB-lite"/>
    </source>
</evidence>